<dbReference type="SUPFAM" id="SSF53822">
    <property type="entry name" value="Periplasmic binding protein-like I"/>
    <property type="match status" value="1"/>
</dbReference>
<dbReference type="CDD" id="cd06355">
    <property type="entry name" value="PBP1_FmdD-like"/>
    <property type="match status" value="1"/>
</dbReference>
<keyword evidence="2" id="KW-1185">Reference proteome</keyword>
<dbReference type="PANTHER" id="PTHR47628">
    <property type="match status" value="1"/>
</dbReference>
<dbReference type="AlphaFoldDB" id="A0AAQ3QWC4"/>
<reference evidence="1 2" key="1">
    <citation type="submission" date="2023-10" db="EMBL/GenBank/DDBJ databases">
        <title>Rubellicoccus peritrichatus gen. nov., sp. nov., isolated from an algae of coral reef tank.</title>
        <authorList>
            <person name="Luo J."/>
        </authorList>
    </citation>
    <scope>NUCLEOTIDE SEQUENCE [LARGE SCALE GENOMIC DNA]</scope>
    <source>
        <strain evidence="1 2">CR14</strain>
    </source>
</reference>
<organism evidence="1 2">
    <name type="scientific">Rubellicoccus peritrichatus</name>
    <dbReference type="NCBI Taxonomy" id="3080537"/>
    <lineage>
        <taxon>Bacteria</taxon>
        <taxon>Pseudomonadati</taxon>
        <taxon>Verrucomicrobiota</taxon>
        <taxon>Opitutia</taxon>
        <taxon>Puniceicoccales</taxon>
        <taxon>Cerasicoccaceae</taxon>
        <taxon>Rubellicoccus</taxon>
    </lineage>
</organism>
<dbReference type="Pfam" id="PF13433">
    <property type="entry name" value="Peripla_BP_5"/>
    <property type="match status" value="1"/>
</dbReference>
<evidence type="ECO:0000313" key="1">
    <source>
        <dbReference type="EMBL" id="WOO42543.1"/>
    </source>
</evidence>
<gene>
    <name evidence="1" type="ORF">RZN69_05530</name>
</gene>
<accession>A0AAQ3QWC4</accession>
<evidence type="ECO:0000313" key="2">
    <source>
        <dbReference type="Proteomes" id="UP001304300"/>
    </source>
</evidence>
<dbReference type="PANTHER" id="PTHR47628:SF1">
    <property type="entry name" value="ALIPHATIC AMIDASE EXPRESSION-REGULATING PROTEIN"/>
    <property type="match status" value="1"/>
</dbReference>
<dbReference type="InterPro" id="IPR017777">
    <property type="entry name" value="ABC_urea-bd_UrtA"/>
</dbReference>
<dbReference type="EMBL" id="CP136920">
    <property type="protein sequence ID" value="WOO42543.1"/>
    <property type="molecule type" value="Genomic_DNA"/>
</dbReference>
<dbReference type="Gene3D" id="3.40.50.2300">
    <property type="match status" value="2"/>
</dbReference>
<dbReference type="RefSeq" id="WP_317835065.1">
    <property type="nucleotide sequence ID" value="NZ_CP136920.1"/>
</dbReference>
<dbReference type="Proteomes" id="UP001304300">
    <property type="component" value="Chromosome"/>
</dbReference>
<name>A0AAQ3QWC4_9BACT</name>
<sequence length="432" mass="47945">MVHRNIQQLYAVWLILTAALLLVGCDGKSSVAKQKVKVGVLHSQTGTMRDSEKPVLDATLMAIDEINEKNLIPGIYIEAVVEDGASNPKTFARKAEKLIRDDKVVAIFGGWTSASRKAIKPIVERYDSILLYPVQYEGVEESPNIIYLGAAPNQQIIPAVYWAMKDMGKKRFFLVGSDYIFPHTANEIIKDQLRALGGEVVGESYIPLGSKKVEATIDQIVEAKPDIILNTLNGDTNKAFFQQLRDAGINSDEIPTISFSIGENEVKKIGARNIAGDYLSWNYFQSIDTPENKEWVRQFGERYGENRVTSDPMEAAYSGVYLWASSAFDAEHAVEEGIFEGQCSADGVRAHISGQSFKAPSGLVFIHPENHHLYKTVRIGKIGSDGQIRIVWTSDVAVRPEPYPVFRTAESWKDFVATLNREWGGSWSAPAN</sequence>
<protein>
    <submittedName>
        <fullName evidence="1">Urea ABC transporter substrate-binding protein</fullName>
    </submittedName>
</protein>
<dbReference type="InterPro" id="IPR028082">
    <property type="entry name" value="Peripla_BP_I"/>
</dbReference>
<dbReference type="PROSITE" id="PS51257">
    <property type="entry name" value="PROKAR_LIPOPROTEIN"/>
    <property type="match status" value="1"/>
</dbReference>
<dbReference type="KEGG" id="puo:RZN69_05530"/>
<proteinExistence type="predicted"/>